<proteinExistence type="predicted"/>
<dbReference type="GO" id="GO:0016887">
    <property type="term" value="F:ATP hydrolysis activity"/>
    <property type="evidence" value="ECO:0007669"/>
    <property type="project" value="InterPro"/>
</dbReference>
<evidence type="ECO:0000313" key="3">
    <source>
        <dbReference type="Proteomes" id="UP000826300"/>
    </source>
</evidence>
<feature type="domain" description="AAA+ ATPase" evidence="1">
    <location>
        <begin position="36"/>
        <end position="203"/>
    </location>
</feature>
<dbReference type="SMART" id="SM00382">
    <property type="entry name" value="AAA"/>
    <property type="match status" value="1"/>
</dbReference>
<evidence type="ECO:0000313" key="2">
    <source>
        <dbReference type="EMBL" id="QYZ71365.1"/>
    </source>
</evidence>
<name>A0A8G1ED73_9RHOB</name>
<reference evidence="2" key="1">
    <citation type="submission" date="2021-02" db="EMBL/GenBank/DDBJ databases">
        <title>Rhodobacter shimadae sp. nov., an aerobic anoxygenic phototrophic bacterium isolated from a hot spring.</title>
        <authorList>
            <person name="Muramatsu S."/>
            <person name="Haruta S."/>
            <person name="Hirose S."/>
            <person name="Hanada S."/>
        </authorList>
    </citation>
    <scope>NUCLEOTIDE SEQUENCE</scope>
    <source>
        <strain evidence="2">N10</strain>
    </source>
</reference>
<dbReference type="AlphaFoldDB" id="A0A8G1ED73"/>
<gene>
    <name evidence="2" type="ORF">JO391_07670</name>
</gene>
<dbReference type="RefSeq" id="WP_220663860.1">
    <property type="nucleotide sequence ID" value="NZ_CP069370.1"/>
</dbReference>
<dbReference type="InterPro" id="IPR003593">
    <property type="entry name" value="AAA+_ATPase"/>
</dbReference>
<dbReference type="KEGG" id="nsm:JO391_07670"/>
<dbReference type="PANTHER" id="PTHR42759:SF1">
    <property type="entry name" value="MAGNESIUM-CHELATASE SUBUNIT CHLD"/>
    <property type="match status" value="1"/>
</dbReference>
<dbReference type="GO" id="GO:0005524">
    <property type="term" value="F:ATP binding"/>
    <property type="evidence" value="ECO:0007669"/>
    <property type="project" value="InterPro"/>
</dbReference>
<dbReference type="EMBL" id="CP069370">
    <property type="protein sequence ID" value="QYZ71365.1"/>
    <property type="molecule type" value="Genomic_DNA"/>
</dbReference>
<dbReference type="SUPFAM" id="SSF52540">
    <property type="entry name" value="P-loop containing nucleoside triphosphate hydrolases"/>
    <property type="match status" value="1"/>
</dbReference>
<sequence length="303" mass="32921">MTDLPGSIDATAEMLAGQGYVSPRALSTVVFLALKLGRPLFLEGEAGVGKTEIAKAIAAGLGRRLIRLQCYEGLDAASAVCDWNFAAQMIAIRTAEAAGGADRDALKGELFTEDYLIERPLLAAMRPQAGGAPVLLIDELDRTDEPFEAFLLEALSDFQVTIPELGTIRAPEPPIVILTSNRTREVHDALKRRCLYHWVDYPDAAREMQILATRAPEASARLTAEVVAFVQKLRSEDLFKKPGVAETIDWAKCLVALDTIQLSPEVIADTLGAILKYQDDIQKIAGSEAARLLSEVKREAAFT</sequence>
<accession>A0A8G1ED73</accession>
<dbReference type="Proteomes" id="UP000826300">
    <property type="component" value="Chromosome"/>
</dbReference>
<dbReference type="InterPro" id="IPR011704">
    <property type="entry name" value="ATPase_dyneun-rel_AAA"/>
</dbReference>
<dbReference type="CDD" id="cd00009">
    <property type="entry name" value="AAA"/>
    <property type="match status" value="1"/>
</dbReference>
<dbReference type="InterPro" id="IPR027417">
    <property type="entry name" value="P-loop_NTPase"/>
</dbReference>
<organism evidence="2 3">
    <name type="scientific">Neotabrizicola shimadae</name>
    <dbReference type="NCBI Taxonomy" id="2807096"/>
    <lineage>
        <taxon>Bacteria</taxon>
        <taxon>Pseudomonadati</taxon>
        <taxon>Pseudomonadota</taxon>
        <taxon>Alphaproteobacteria</taxon>
        <taxon>Rhodobacterales</taxon>
        <taxon>Paracoccaceae</taxon>
        <taxon>Neotabrizicola</taxon>
    </lineage>
</organism>
<evidence type="ECO:0000259" key="1">
    <source>
        <dbReference type="SMART" id="SM00382"/>
    </source>
</evidence>
<dbReference type="Gene3D" id="3.40.50.300">
    <property type="entry name" value="P-loop containing nucleotide triphosphate hydrolases"/>
    <property type="match status" value="1"/>
</dbReference>
<dbReference type="InterPro" id="IPR050764">
    <property type="entry name" value="CbbQ/NirQ/NorQ/GpvN"/>
</dbReference>
<protein>
    <submittedName>
        <fullName evidence="2">MoxR family ATPase</fullName>
    </submittedName>
</protein>
<keyword evidence="3" id="KW-1185">Reference proteome</keyword>
<dbReference type="Pfam" id="PF07728">
    <property type="entry name" value="AAA_5"/>
    <property type="match status" value="1"/>
</dbReference>
<dbReference type="PANTHER" id="PTHR42759">
    <property type="entry name" value="MOXR FAMILY PROTEIN"/>
    <property type="match status" value="1"/>
</dbReference>